<dbReference type="Pfam" id="PF01076">
    <property type="entry name" value="Mob_Pre"/>
    <property type="match status" value="1"/>
</dbReference>
<dbReference type="GO" id="GO:0006310">
    <property type="term" value="P:DNA recombination"/>
    <property type="evidence" value="ECO:0007669"/>
    <property type="project" value="InterPro"/>
</dbReference>
<reference evidence="4" key="2">
    <citation type="journal article" date="2021" name="PeerJ">
        <title>Extensive microbial diversity within the chicken gut microbiome revealed by metagenomics and culture.</title>
        <authorList>
            <person name="Gilroy R."/>
            <person name="Ravi A."/>
            <person name="Getino M."/>
            <person name="Pursley I."/>
            <person name="Horton D.L."/>
            <person name="Alikhan N.F."/>
            <person name="Baker D."/>
            <person name="Gharbi K."/>
            <person name="Hall N."/>
            <person name="Watson M."/>
            <person name="Adriaenssens E.M."/>
            <person name="Foster-Nyarko E."/>
            <person name="Jarju S."/>
            <person name="Secka A."/>
            <person name="Antonio M."/>
            <person name="Oren A."/>
            <person name="Chaudhuri R.R."/>
            <person name="La Ragione R."/>
            <person name="Hildebrand F."/>
            <person name="Pallen M.J."/>
        </authorList>
    </citation>
    <scope>NUCLEOTIDE SEQUENCE</scope>
    <source>
        <strain evidence="4">CHK147-3167</strain>
    </source>
</reference>
<evidence type="ECO:0000256" key="2">
    <source>
        <dbReference type="SAM" id="Coils"/>
    </source>
</evidence>
<evidence type="ECO:0000313" key="5">
    <source>
        <dbReference type="Proteomes" id="UP000886786"/>
    </source>
</evidence>
<accession>A0A9D0ZQ91</accession>
<feature type="region of interest" description="Disordered" evidence="3">
    <location>
        <begin position="14"/>
        <end position="37"/>
    </location>
</feature>
<feature type="compositionally biased region" description="Polar residues" evidence="3">
    <location>
        <begin position="20"/>
        <end position="37"/>
    </location>
</feature>
<keyword evidence="2" id="KW-0175">Coiled coil</keyword>
<dbReference type="Proteomes" id="UP000886786">
    <property type="component" value="Unassembled WGS sequence"/>
</dbReference>
<dbReference type="CDD" id="cd17242">
    <property type="entry name" value="MobM_relaxase"/>
    <property type="match status" value="1"/>
</dbReference>
<name>A0A9D0ZQ91_9FIRM</name>
<dbReference type="InterPro" id="IPR001668">
    <property type="entry name" value="Mob_Pre"/>
</dbReference>
<evidence type="ECO:0000313" key="4">
    <source>
        <dbReference type="EMBL" id="HIQ90506.1"/>
    </source>
</evidence>
<reference evidence="4" key="1">
    <citation type="submission" date="2020-10" db="EMBL/GenBank/DDBJ databases">
        <authorList>
            <person name="Gilroy R."/>
        </authorList>
    </citation>
    <scope>NUCLEOTIDE SEQUENCE</scope>
    <source>
        <strain evidence="4">CHK147-3167</strain>
    </source>
</reference>
<dbReference type="GO" id="GO:0003677">
    <property type="term" value="F:DNA binding"/>
    <property type="evidence" value="ECO:0007669"/>
    <property type="project" value="InterPro"/>
</dbReference>
<sequence>MSELAYSLHLGSDKNRKNISKQNGKNNLSGTTSLPNNAIQNVRQLSKVDKHNYRKYDDNQELIEIVRGTSSPLDDVKKLYLKEFEEARLEYNSKQTRPSRMIENYFDNVSNNEKKDLACEIILELGDKEYWDTKDKNFKKKMSEVYQKQVDDLEMLVPNFKVASAIIHYDETSPHLHIVGVPIKYKNKNGMEKQVGKSDVFTKESLIRLQDKMRTLCIEEFNQVYSLDSTLKQKQKGRNRDIHVSDMDNYIEMKKQIEKNTENLKQANKKSLELKQDSKDIKYKIDKLKNSKLNKDNYILSKEDKDSFIDFIEQVNNTSKEYDKIQTLSNTLVNAHEQLKNNNNKIKTLTENNEALNLRVKTLNDAIKEKDNEISFLKSKIYDLKNTLEYWKEKFEKLISFLHNKLHSWYDKDDKYIDVVNDMYEDNVLDNDDIEDLDLNKEKDDFER</sequence>
<feature type="coiled-coil region" evidence="2">
    <location>
        <begin position="325"/>
        <end position="380"/>
    </location>
</feature>
<gene>
    <name evidence="4" type="ORF">IAB27_02610</name>
</gene>
<dbReference type="Gene3D" id="3.30.930.30">
    <property type="match status" value="1"/>
</dbReference>
<comment type="similarity">
    <text evidence="1">Belongs to the plasmid mobilization pre family.</text>
</comment>
<evidence type="ECO:0000256" key="3">
    <source>
        <dbReference type="SAM" id="MobiDB-lite"/>
    </source>
</evidence>
<feature type="coiled-coil region" evidence="2">
    <location>
        <begin position="247"/>
        <end position="277"/>
    </location>
</feature>
<comment type="caution">
    <text evidence="4">The sequence shown here is derived from an EMBL/GenBank/DDBJ whole genome shotgun (WGS) entry which is preliminary data.</text>
</comment>
<evidence type="ECO:0000256" key="1">
    <source>
        <dbReference type="ARBA" id="ARBA00010657"/>
    </source>
</evidence>
<protein>
    <submittedName>
        <fullName evidence="4">Plasmid recombination protein</fullName>
    </submittedName>
</protein>
<organism evidence="4 5">
    <name type="scientific">Candidatus Coprosoma intestinipullorum</name>
    <dbReference type="NCBI Taxonomy" id="2840752"/>
    <lineage>
        <taxon>Bacteria</taxon>
        <taxon>Bacillati</taxon>
        <taxon>Bacillota</taxon>
        <taxon>Bacillota incertae sedis</taxon>
        <taxon>Candidatus Coprosoma</taxon>
    </lineage>
</organism>
<dbReference type="EMBL" id="DVFV01000047">
    <property type="protein sequence ID" value="HIQ90506.1"/>
    <property type="molecule type" value="Genomic_DNA"/>
</dbReference>
<proteinExistence type="inferred from homology"/>
<dbReference type="AlphaFoldDB" id="A0A9D0ZQ91"/>